<keyword evidence="4" id="KW-0444">Lipid biosynthesis</keyword>
<keyword evidence="10" id="KW-0594">Phospholipid biosynthesis</keyword>
<evidence type="ECO:0000256" key="9">
    <source>
        <dbReference type="ARBA" id="ARBA00023136"/>
    </source>
</evidence>
<evidence type="ECO:0000256" key="8">
    <source>
        <dbReference type="ARBA" id="ARBA00023098"/>
    </source>
</evidence>
<keyword evidence="6 13" id="KW-0812">Transmembrane</keyword>
<dbReference type="Pfam" id="PF10998">
    <property type="entry name" value="DUF2838"/>
    <property type="match status" value="1"/>
</dbReference>
<feature type="transmembrane region" description="Helical" evidence="13">
    <location>
        <begin position="221"/>
        <end position="240"/>
    </location>
</feature>
<dbReference type="AlphaFoldDB" id="A0AAD9KMB9"/>
<comment type="caution">
    <text evidence="14">The sequence shown here is derived from an EMBL/GenBank/DDBJ whole genome shotgun (WGS) entry which is preliminary data.</text>
</comment>
<evidence type="ECO:0000256" key="13">
    <source>
        <dbReference type="SAM" id="Phobius"/>
    </source>
</evidence>
<accession>A0AAD9KMB9</accession>
<dbReference type="EMBL" id="JAODUO010000907">
    <property type="protein sequence ID" value="KAK2173068.1"/>
    <property type="molecule type" value="Genomic_DNA"/>
</dbReference>
<dbReference type="GO" id="GO:0016746">
    <property type="term" value="F:acyltransferase activity"/>
    <property type="evidence" value="ECO:0007669"/>
    <property type="project" value="UniProtKB-KW"/>
</dbReference>
<proteinExistence type="inferred from homology"/>
<evidence type="ECO:0000256" key="2">
    <source>
        <dbReference type="ARBA" id="ARBA00006675"/>
    </source>
</evidence>
<gene>
    <name evidence="14" type="ORF">NP493_905g00056</name>
</gene>
<protein>
    <recommendedName>
        <fullName evidence="3">Glycerophosphocholine acyltransferase 1</fullName>
    </recommendedName>
</protein>
<evidence type="ECO:0000256" key="6">
    <source>
        <dbReference type="ARBA" id="ARBA00022692"/>
    </source>
</evidence>
<evidence type="ECO:0000256" key="4">
    <source>
        <dbReference type="ARBA" id="ARBA00022516"/>
    </source>
</evidence>
<evidence type="ECO:0000256" key="10">
    <source>
        <dbReference type="ARBA" id="ARBA00023209"/>
    </source>
</evidence>
<dbReference type="GO" id="GO:0006656">
    <property type="term" value="P:phosphatidylcholine biosynthetic process"/>
    <property type="evidence" value="ECO:0007669"/>
    <property type="project" value="TreeGrafter"/>
</dbReference>
<evidence type="ECO:0000256" key="12">
    <source>
        <dbReference type="ARBA" id="ARBA00023315"/>
    </source>
</evidence>
<evidence type="ECO:0000256" key="5">
    <source>
        <dbReference type="ARBA" id="ARBA00022679"/>
    </source>
</evidence>
<organism evidence="14 15">
    <name type="scientific">Ridgeia piscesae</name>
    <name type="common">Tubeworm</name>
    <dbReference type="NCBI Taxonomy" id="27915"/>
    <lineage>
        <taxon>Eukaryota</taxon>
        <taxon>Metazoa</taxon>
        <taxon>Spiralia</taxon>
        <taxon>Lophotrochozoa</taxon>
        <taxon>Annelida</taxon>
        <taxon>Polychaeta</taxon>
        <taxon>Sedentaria</taxon>
        <taxon>Canalipalpata</taxon>
        <taxon>Sabellida</taxon>
        <taxon>Siboglinidae</taxon>
        <taxon>Ridgeia</taxon>
    </lineage>
</organism>
<evidence type="ECO:0000256" key="3">
    <source>
        <dbReference type="ARBA" id="ARBA00019082"/>
    </source>
</evidence>
<reference evidence="14" key="1">
    <citation type="journal article" date="2023" name="Mol. Biol. Evol.">
        <title>Third-Generation Sequencing Reveals the Adaptive Role of the Epigenome in Three Deep-Sea Polychaetes.</title>
        <authorList>
            <person name="Perez M."/>
            <person name="Aroh O."/>
            <person name="Sun Y."/>
            <person name="Lan Y."/>
            <person name="Juniper S.K."/>
            <person name="Young C.R."/>
            <person name="Angers B."/>
            <person name="Qian P.Y."/>
        </authorList>
    </citation>
    <scope>NUCLEOTIDE SEQUENCE</scope>
    <source>
        <strain evidence="14">R07B-5</strain>
    </source>
</reference>
<keyword evidence="7 13" id="KW-1133">Transmembrane helix</keyword>
<keyword evidence="9 13" id="KW-0472">Membrane</keyword>
<evidence type="ECO:0000256" key="1">
    <source>
        <dbReference type="ARBA" id="ARBA00004141"/>
    </source>
</evidence>
<name>A0AAD9KMB9_RIDPI</name>
<feature type="transmembrane region" description="Helical" evidence="13">
    <location>
        <begin position="12"/>
        <end position="30"/>
    </location>
</feature>
<keyword evidence="8" id="KW-0443">Lipid metabolism</keyword>
<keyword evidence="5" id="KW-0808">Transferase</keyword>
<evidence type="ECO:0000313" key="14">
    <source>
        <dbReference type="EMBL" id="KAK2173068.1"/>
    </source>
</evidence>
<keyword evidence="12" id="KW-0012">Acyltransferase</keyword>
<evidence type="ECO:0000256" key="7">
    <source>
        <dbReference type="ARBA" id="ARBA00022989"/>
    </source>
</evidence>
<dbReference type="GO" id="GO:0016020">
    <property type="term" value="C:membrane"/>
    <property type="evidence" value="ECO:0007669"/>
    <property type="project" value="UniProtKB-SubCell"/>
</dbReference>
<sequence length="256" mass="30203">MCVIQLHWLLPYHYSIAMPILITVRVVMYWKSKQQYFMLDFCYFGNALCFFYIWAFPMNTIMSCIIFAVSTGPMAWATCLFRNSLVFHSVDKMTSIYIHVLPAYLMYSIRWYPESTSLHWYTSFVSDFDLSLWEMFVWLFGLGFLCFVLHSVIYTVVVYVLLRPSPDYLNSYRYLSAREDSCVGKLINIFGPKLRFAMYIGWNWIYCLLSLLVVLGCYQFFIFHTVLIAVVTFVITWNGAGYYMDVFSIKGFGFDD</sequence>
<feature type="transmembrane region" description="Helical" evidence="13">
    <location>
        <begin position="37"/>
        <end position="54"/>
    </location>
</feature>
<dbReference type="PANTHER" id="PTHR31201:SF1">
    <property type="entry name" value="GLYCEROPHOSPHOCHOLINE ACYLTRANSFERASE 1"/>
    <property type="match status" value="1"/>
</dbReference>
<dbReference type="InterPro" id="IPR021261">
    <property type="entry name" value="GPCAT"/>
</dbReference>
<evidence type="ECO:0000313" key="15">
    <source>
        <dbReference type="Proteomes" id="UP001209878"/>
    </source>
</evidence>
<dbReference type="Proteomes" id="UP001209878">
    <property type="component" value="Unassembled WGS sequence"/>
</dbReference>
<comment type="similarity">
    <text evidence="2">Belongs to the GPC1 family.</text>
</comment>
<feature type="transmembrane region" description="Helical" evidence="13">
    <location>
        <begin position="196"/>
        <end position="215"/>
    </location>
</feature>
<feature type="transmembrane region" description="Helical" evidence="13">
    <location>
        <begin position="132"/>
        <end position="162"/>
    </location>
</feature>
<keyword evidence="15" id="KW-1185">Reference proteome</keyword>
<feature type="transmembrane region" description="Helical" evidence="13">
    <location>
        <begin position="60"/>
        <end position="81"/>
    </location>
</feature>
<dbReference type="PANTHER" id="PTHR31201">
    <property type="entry name" value="OS01G0585100 PROTEIN"/>
    <property type="match status" value="1"/>
</dbReference>
<evidence type="ECO:0000256" key="11">
    <source>
        <dbReference type="ARBA" id="ARBA00023264"/>
    </source>
</evidence>
<keyword evidence="11" id="KW-1208">Phospholipid metabolism</keyword>
<comment type="subcellular location">
    <subcellularLocation>
        <location evidence="1">Membrane</location>
        <topology evidence="1">Multi-pass membrane protein</topology>
    </subcellularLocation>
</comment>